<keyword evidence="2" id="KW-1185">Reference proteome</keyword>
<comment type="caution">
    <text evidence="1">The sequence shown here is derived from an EMBL/GenBank/DDBJ whole genome shotgun (WGS) entry which is preliminary data.</text>
</comment>
<dbReference type="Proteomes" id="UP000286415">
    <property type="component" value="Unassembled WGS sequence"/>
</dbReference>
<protein>
    <submittedName>
        <fullName evidence="1">Uncharacterized protein</fullName>
    </submittedName>
</protein>
<dbReference type="InParanoid" id="A0A419Q285"/>
<sequence>MNEASKLLPHLETGEKINELMHEWLVFSLHSIRDFSRKELGRGRLQTIGQGSITLICILFTKLNIHLLLECVFLIFPGYSLTVTRMQANATKRPHKFRNRSHFPSDAKRIYENTHYSHASSVASTVTPVAIFLSSIDAYGT</sequence>
<accession>A0A419Q285</accession>
<name>A0A419Q285_CLOSI</name>
<dbReference type="EMBL" id="NIRI02000042">
    <property type="protein sequence ID" value="KAG5447322.1"/>
    <property type="molecule type" value="Genomic_DNA"/>
</dbReference>
<evidence type="ECO:0000313" key="1">
    <source>
        <dbReference type="EMBL" id="KAG5447322.1"/>
    </source>
</evidence>
<evidence type="ECO:0000313" key="2">
    <source>
        <dbReference type="Proteomes" id="UP000286415"/>
    </source>
</evidence>
<dbReference type="AlphaFoldDB" id="A0A419Q285"/>
<reference evidence="1 2" key="1">
    <citation type="journal article" date="2018" name="Biotechnol. Adv.">
        <title>Improved genomic resources and new bioinformatic workflow for the carcinogenic parasite Clonorchis sinensis: Biotechnological implications.</title>
        <authorList>
            <person name="Wang D."/>
            <person name="Korhonen P.K."/>
            <person name="Gasser R.B."/>
            <person name="Young N.D."/>
        </authorList>
    </citation>
    <scope>NUCLEOTIDE SEQUENCE [LARGE SCALE GENOMIC DNA]</scope>
    <source>
        <strain evidence="1">Cs-k2</strain>
    </source>
</reference>
<proteinExistence type="predicted"/>
<reference evidence="1 2" key="2">
    <citation type="journal article" date="2021" name="Genomics">
        <title>High-quality reference genome for Clonorchis sinensis.</title>
        <authorList>
            <person name="Young N.D."/>
            <person name="Stroehlein A.J."/>
            <person name="Kinkar L."/>
            <person name="Wang T."/>
            <person name="Sohn W.M."/>
            <person name="Chang B.C.H."/>
            <person name="Kaur P."/>
            <person name="Weisz D."/>
            <person name="Dudchenko O."/>
            <person name="Aiden E.L."/>
            <person name="Korhonen P.K."/>
            <person name="Gasser R.B."/>
        </authorList>
    </citation>
    <scope>NUCLEOTIDE SEQUENCE [LARGE SCALE GENOMIC DNA]</scope>
    <source>
        <strain evidence="1">Cs-k2</strain>
    </source>
</reference>
<organism evidence="1 2">
    <name type="scientific">Clonorchis sinensis</name>
    <name type="common">Chinese liver fluke</name>
    <dbReference type="NCBI Taxonomy" id="79923"/>
    <lineage>
        <taxon>Eukaryota</taxon>
        <taxon>Metazoa</taxon>
        <taxon>Spiralia</taxon>
        <taxon>Lophotrochozoa</taxon>
        <taxon>Platyhelminthes</taxon>
        <taxon>Trematoda</taxon>
        <taxon>Digenea</taxon>
        <taxon>Opisthorchiida</taxon>
        <taxon>Opisthorchiata</taxon>
        <taxon>Opisthorchiidae</taxon>
        <taxon>Clonorchis</taxon>
    </lineage>
</organism>
<gene>
    <name evidence="1" type="ORF">CSKR_109847</name>
</gene>